<dbReference type="Proteomes" id="UP000649617">
    <property type="component" value="Unassembled WGS sequence"/>
</dbReference>
<protein>
    <submittedName>
        <fullName evidence="1">Usp15 protein</fullName>
    </submittedName>
</protein>
<organism evidence="1 2">
    <name type="scientific">Symbiodinium pilosum</name>
    <name type="common">Dinoflagellate</name>
    <dbReference type="NCBI Taxonomy" id="2952"/>
    <lineage>
        <taxon>Eukaryota</taxon>
        <taxon>Sar</taxon>
        <taxon>Alveolata</taxon>
        <taxon>Dinophyceae</taxon>
        <taxon>Suessiales</taxon>
        <taxon>Symbiodiniaceae</taxon>
        <taxon>Symbiodinium</taxon>
    </lineage>
</organism>
<evidence type="ECO:0000313" key="1">
    <source>
        <dbReference type="EMBL" id="CAE7380689.1"/>
    </source>
</evidence>
<dbReference type="Gene3D" id="3.20.20.210">
    <property type="match status" value="1"/>
</dbReference>
<feature type="non-terminal residue" evidence="1">
    <location>
        <position position="114"/>
    </location>
</feature>
<dbReference type="OrthoDB" id="439718at2759"/>
<proteinExistence type="predicted"/>
<dbReference type="AlphaFoldDB" id="A0A812Q8F9"/>
<gene>
    <name evidence="1" type="primary">usp15</name>
    <name evidence="1" type="ORF">SPIL2461_LOCUS9283</name>
</gene>
<keyword evidence="2" id="KW-1185">Reference proteome</keyword>
<sequence length="114" mass="12310">DPKLIAETLLRYVRAVGHPSRVLASTDCGFASTARSTAVSADIAWMKLQSLAEGAALATCRFIDQRAPVPCRSPNLMPTPFRPVIFAQGFSSYARELQAAFSGLTVHPANIYVE</sequence>
<reference evidence="1" key="1">
    <citation type="submission" date="2021-02" db="EMBL/GenBank/DDBJ databases">
        <authorList>
            <person name="Dougan E. K."/>
            <person name="Rhodes N."/>
            <person name="Thang M."/>
            <person name="Chan C."/>
        </authorList>
    </citation>
    <scope>NUCLEOTIDE SEQUENCE</scope>
</reference>
<dbReference type="InterPro" id="IPR038071">
    <property type="entry name" value="UROD/MetE-like_sf"/>
</dbReference>
<dbReference type="EMBL" id="CAJNIZ010016021">
    <property type="protein sequence ID" value="CAE7380689.1"/>
    <property type="molecule type" value="Genomic_DNA"/>
</dbReference>
<evidence type="ECO:0000313" key="2">
    <source>
        <dbReference type="Proteomes" id="UP000649617"/>
    </source>
</evidence>
<comment type="caution">
    <text evidence="1">The sequence shown here is derived from an EMBL/GenBank/DDBJ whole genome shotgun (WGS) entry which is preliminary data.</text>
</comment>
<feature type="non-terminal residue" evidence="1">
    <location>
        <position position="1"/>
    </location>
</feature>
<accession>A0A812Q8F9</accession>
<name>A0A812Q8F9_SYMPI</name>